<organism evidence="1">
    <name type="scientific">uncultured Caudovirales phage</name>
    <dbReference type="NCBI Taxonomy" id="2100421"/>
    <lineage>
        <taxon>Viruses</taxon>
        <taxon>Duplodnaviria</taxon>
        <taxon>Heunggongvirae</taxon>
        <taxon>Uroviricota</taxon>
        <taxon>Caudoviricetes</taxon>
        <taxon>Peduoviridae</taxon>
        <taxon>Maltschvirus</taxon>
        <taxon>Maltschvirus maltsch</taxon>
    </lineage>
</organism>
<proteinExistence type="predicted"/>
<sequence length="58" mass="7123">MTDFDLVKEWFAKRNITEYSFVMQPYEQNGERIIWATRQFIDLYFIIKNNKIVDVQTD</sequence>
<protein>
    <submittedName>
        <fullName evidence="1">Uncharacterized protein</fullName>
    </submittedName>
</protein>
<name>A0A6J7WLE0_9CAUD</name>
<dbReference type="EMBL" id="LR798261">
    <property type="protein sequence ID" value="CAB5218640.1"/>
    <property type="molecule type" value="Genomic_DNA"/>
</dbReference>
<evidence type="ECO:0000313" key="1">
    <source>
        <dbReference type="EMBL" id="CAB5218640.1"/>
    </source>
</evidence>
<reference evidence="1" key="1">
    <citation type="submission" date="2020-05" db="EMBL/GenBank/DDBJ databases">
        <authorList>
            <person name="Chiriac C."/>
            <person name="Salcher M."/>
            <person name="Ghai R."/>
            <person name="Kavagutti S V."/>
        </authorList>
    </citation>
    <scope>NUCLEOTIDE SEQUENCE</scope>
</reference>
<gene>
    <name evidence="1" type="ORF">UFOVP218_42</name>
</gene>
<accession>A0A6J7WLE0</accession>